<name>A0A5B0PMX1_PUCGR</name>
<comment type="caution">
    <text evidence="1">The sequence shown here is derived from an EMBL/GenBank/DDBJ whole genome shotgun (WGS) entry which is preliminary data.</text>
</comment>
<dbReference type="AlphaFoldDB" id="A0A5B0PMX1"/>
<evidence type="ECO:0000313" key="1">
    <source>
        <dbReference type="EMBL" id="KAA1102276.1"/>
    </source>
</evidence>
<dbReference type="EMBL" id="VDEP01000338">
    <property type="protein sequence ID" value="KAA1102276.1"/>
    <property type="molecule type" value="Genomic_DNA"/>
</dbReference>
<gene>
    <name evidence="1" type="ORF">PGTUg99_019576</name>
</gene>
<reference evidence="1 2" key="1">
    <citation type="submission" date="2019-05" db="EMBL/GenBank/DDBJ databases">
        <title>Emergence of the Ug99 lineage of the wheat stem rust pathogen through somatic hybridization.</title>
        <authorList>
            <person name="Li F."/>
            <person name="Upadhyaya N.M."/>
            <person name="Sperschneider J."/>
            <person name="Matny O."/>
            <person name="Nguyen-Phuc H."/>
            <person name="Mago R."/>
            <person name="Raley C."/>
            <person name="Miller M.E."/>
            <person name="Silverstein K.A.T."/>
            <person name="Henningsen E."/>
            <person name="Hirsch C.D."/>
            <person name="Visser B."/>
            <person name="Pretorius Z.A."/>
            <person name="Steffenson B.J."/>
            <person name="Schwessinger B."/>
            <person name="Dodds P.N."/>
            <person name="Figueroa M."/>
        </authorList>
    </citation>
    <scope>NUCLEOTIDE SEQUENCE [LARGE SCALE GENOMIC DNA]</scope>
    <source>
        <strain evidence="1 2">Ug99</strain>
    </source>
</reference>
<evidence type="ECO:0000313" key="2">
    <source>
        <dbReference type="Proteomes" id="UP000325313"/>
    </source>
</evidence>
<dbReference type="Proteomes" id="UP000325313">
    <property type="component" value="Unassembled WGS sequence"/>
</dbReference>
<protein>
    <submittedName>
        <fullName evidence="1">Uncharacterized protein</fullName>
    </submittedName>
</protein>
<sequence length="76" mass="8520">SNCFTGEQEQTKHIACESRVDVNDVRSVNLNDDCDQSSSSSLHSHKNNSNRLIDRIFPSIIVDSSFKQQPSALIKK</sequence>
<feature type="non-terminal residue" evidence="1">
    <location>
        <position position="1"/>
    </location>
</feature>
<proteinExistence type="predicted"/>
<organism evidence="1 2">
    <name type="scientific">Puccinia graminis f. sp. tritici</name>
    <dbReference type="NCBI Taxonomy" id="56615"/>
    <lineage>
        <taxon>Eukaryota</taxon>
        <taxon>Fungi</taxon>
        <taxon>Dikarya</taxon>
        <taxon>Basidiomycota</taxon>
        <taxon>Pucciniomycotina</taxon>
        <taxon>Pucciniomycetes</taxon>
        <taxon>Pucciniales</taxon>
        <taxon>Pucciniaceae</taxon>
        <taxon>Puccinia</taxon>
    </lineage>
</organism>
<accession>A0A5B0PMX1</accession>